<sequence>MSVTTTDNARITTIRHALEVSHDQPSDSEAVSAPPPNAQSPFAQAEAVNPPGWEDRWRRVPSYRPIRNQLDDQRNVYTNAVEQNFIRVMFGGVYMQSTLAQIWRATGGKLDDKAFNYKIGGEF</sequence>
<dbReference type="AlphaFoldDB" id="M2MRT1"/>
<dbReference type="Proteomes" id="UP000011761">
    <property type="component" value="Unassembled WGS sequence"/>
</dbReference>
<dbReference type="GeneID" id="19116060"/>
<evidence type="ECO:0000313" key="3">
    <source>
        <dbReference type="Proteomes" id="UP000011761"/>
    </source>
</evidence>
<feature type="region of interest" description="Disordered" evidence="1">
    <location>
        <begin position="16"/>
        <end position="56"/>
    </location>
</feature>
<dbReference type="HOGENOM" id="CLU_141137_1_0_1"/>
<evidence type="ECO:0000256" key="1">
    <source>
        <dbReference type="SAM" id="MobiDB-lite"/>
    </source>
</evidence>
<gene>
    <name evidence="2" type="ORF">BAUCODRAFT_63267</name>
</gene>
<organism evidence="2 3">
    <name type="scientific">Baudoinia panamericana (strain UAMH 10762)</name>
    <name type="common">Angels' share fungus</name>
    <name type="synonym">Baudoinia compniacensis (strain UAMH 10762)</name>
    <dbReference type="NCBI Taxonomy" id="717646"/>
    <lineage>
        <taxon>Eukaryota</taxon>
        <taxon>Fungi</taxon>
        <taxon>Dikarya</taxon>
        <taxon>Ascomycota</taxon>
        <taxon>Pezizomycotina</taxon>
        <taxon>Dothideomycetes</taxon>
        <taxon>Dothideomycetidae</taxon>
        <taxon>Mycosphaerellales</taxon>
        <taxon>Teratosphaeriaceae</taxon>
        <taxon>Baudoinia</taxon>
    </lineage>
</organism>
<dbReference type="OMA" id="SLGRVWN"/>
<proteinExistence type="predicted"/>
<protein>
    <submittedName>
        <fullName evidence="2">Uncharacterized protein</fullName>
    </submittedName>
</protein>
<dbReference type="RefSeq" id="XP_007673095.1">
    <property type="nucleotide sequence ID" value="XM_007674905.1"/>
</dbReference>
<feature type="compositionally biased region" description="Basic and acidic residues" evidence="1">
    <location>
        <begin position="16"/>
        <end position="25"/>
    </location>
</feature>
<keyword evidence="3" id="KW-1185">Reference proteome</keyword>
<dbReference type="KEGG" id="bcom:BAUCODRAFT_63267"/>
<evidence type="ECO:0000313" key="2">
    <source>
        <dbReference type="EMBL" id="EMC99526.1"/>
    </source>
</evidence>
<name>M2MRT1_BAUPA</name>
<dbReference type="eggNOG" id="ENOG502SU37">
    <property type="taxonomic scope" value="Eukaryota"/>
</dbReference>
<accession>M2MRT1</accession>
<dbReference type="OrthoDB" id="5201563at2759"/>
<dbReference type="EMBL" id="KB445551">
    <property type="protein sequence ID" value="EMC99526.1"/>
    <property type="molecule type" value="Genomic_DNA"/>
</dbReference>
<reference evidence="2 3" key="1">
    <citation type="journal article" date="2012" name="PLoS Pathog.">
        <title>Diverse lifestyles and strategies of plant pathogenesis encoded in the genomes of eighteen Dothideomycetes fungi.</title>
        <authorList>
            <person name="Ohm R.A."/>
            <person name="Feau N."/>
            <person name="Henrissat B."/>
            <person name="Schoch C.L."/>
            <person name="Horwitz B.A."/>
            <person name="Barry K.W."/>
            <person name="Condon B.J."/>
            <person name="Copeland A.C."/>
            <person name="Dhillon B."/>
            <person name="Glaser F."/>
            <person name="Hesse C.N."/>
            <person name="Kosti I."/>
            <person name="LaButti K."/>
            <person name="Lindquist E.A."/>
            <person name="Lucas S."/>
            <person name="Salamov A.A."/>
            <person name="Bradshaw R.E."/>
            <person name="Ciuffetti L."/>
            <person name="Hamelin R.C."/>
            <person name="Kema G.H.J."/>
            <person name="Lawrence C."/>
            <person name="Scott J.A."/>
            <person name="Spatafora J.W."/>
            <person name="Turgeon B.G."/>
            <person name="de Wit P.J.G.M."/>
            <person name="Zhong S."/>
            <person name="Goodwin S.B."/>
            <person name="Grigoriev I.V."/>
        </authorList>
    </citation>
    <scope>NUCLEOTIDE SEQUENCE [LARGE SCALE GENOMIC DNA]</scope>
    <source>
        <strain evidence="2 3">UAMH 10762</strain>
    </source>
</reference>